<reference evidence="2 3" key="1">
    <citation type="submission" date="2022-10" db="EMBL/GenBank/DDBJ databases">
        <title>Luteolibacter arcticus strain CCTCC AB 2014275, whole genome shotgun sequencing project.</title>
        <authorList>
            <person name="Zhao G."/>
            <person name="Shen L."/>
        </authorList>
    </citation>
    <scope>NUCLEOTIDE SEQUENCE [LARGE SCALE GENOMIC DNA]</scope>
    <source>
        <strain evidence="2 3">CCTCC AB 2014275</strain>
    </source>
</reference>
<evidence type="ECO:0000256" key="1">
    <source>
        <dbReference type="SAM" id="Phobius"/>
    </source>
</evidence>
<gene>
    <name evidence="2" type="ORF">OKA05_08220</name>
</gene>
<dbReference type="Proteomes" id="UP001320876">
    <property type="component" value="Unassembled WGS sequence"/>
</dbReference>
<dbReference type="EMBL" id="JAPDDT010000002">
    <property type="protein sequence ID" value="MCW1922537.1"/>
    <property type="molecule type" value="Genomic_DNA"/>
</dbReference>
<keyword evidence="1" id="KW-0472">Membrane</keyword>
<evidence type="ECO:0000313" key="2">
    <source>
        <dbReference type="EMBL" id="MCW1922537.1"/>
    </source>
</evidence>
<sequence>MNLPTRVVVPLLALNLIVSAAALYFAVNSRASSPVPTPVAVPASGLASVPIDGLSLRFRHSELFESAHDMARPAALGELIRRGALRPGMTDRETAFLLGDAEGTATGEAGDQSFAWHYGLPGGNLVLEFSAQRVLLRAFQTHDGDPDHAHSEPLF</sequence>
<dbReference type="RefSeq" id="WP_264486644.1">
    <property type="nucleotide sequence ID" value="NZ_JAPDDT010000002.1"/>
</dbReference>
<accession>A0ABT3GFZ8</accession>
<feature type="transmembrane region" description="Helical" evidence="1">
    <location>
        <begin position="7"/>
        <end position="27"/>
    </location>
</feature>
<organism evidence="2 3">
    <name type="scientific">Luteolibacter arcticus</name>
    <dbReference type="NCBI Taxonomy" id="1581411"/>
    <lineage>
        <taxon>Bacteria</taxon>
        <taxon>Pseudomonadati</taxon>
        <taxon>Verrucomicrobiota</taxon>
        <taxon>Verrucomicrobiia</taxon>
        <taxon>Verrucomicrobiales</taxon>
        <taxon>Verrucomicrobiaceae</taxon>
        <taxon>Luteolibacter</taxon>
    </lineage>
</organism>
<protein>
    <submittedName>
        <fullName evidence="2">Uncharacterized protein</fullName>
    </submittedName>
</protein>
<keyword evidence="3" id="KW-1185">Reference proteome</keyword>
<evidence type="ECO:0000313" key="3">
    <source>
        <dbReference type="Proteomes" id="UP001320876"/>
    </source>
</evidence>
<comment type="caution">
    <text evidence="2">The sequence shown here is derived from an EMBL/GenBank/DDBJ whole genome shotgun (WGS) entry which is preliminary data.</text>
</comment>
<keyword evidence="1" id="KW-1133">Transmembrane helix</keyword>
<name>A0ABT3GFZ8_9BACT</name>
<proteinExistence type="predicted"/>
<keyword evidence="1" id="KW-0812">Transmembrane</keyword>